<evidence type="ECO:0000313" key="2">
    <source>
        <dbReference type="Proteomes" id="UP001378188"/>
    </source>
</evidence>
<dbReference type="GO" id="GO:0003677">
    <property type="term" value="F:DNA binding"/>
    <property type="evidence" value="ECO:0007669"/>
    <property type="project" value="UniProtKB-KW"/>
</dbReference>
<comment type="caution">
    <text evidence="1">The sequence shown here is derived from an EMBL/GenBank/DDBJ whole genome shotgun (WGS) entry which is preliminary data.</text>
</comment>
<dbReference type="PANTHER" id="PTHR35145">
    <property type="entry name" value="CYTOPLASMIC PROTEIN-RELATED"/>
    <property type="match status" value="1"/>
</dbReference>
<organism evidence="1 2">
    <name type="scientific">Microbaculum marinum</name>
    <dbReference type="NCBI Taxonomy" id="1764581"/>
    <lineage>
        <taxon>Bacteria</taxon>
        <taxon>Pseudomonadati</taxon>
        <taxon>Pseudomonadota</taxon>
        <taxon>Alphaproteobacteria</taxon>
        <taxon>Hyphomicrobiales</taxon>
        <taxon>Tepidamorphaceae</taxon>
        <taxon>Microbaculum</taxon>
    </lineage>
</organism>
<dbReference type="InterPro" id="IPR038056">
    <property type="entry name" value="YjbR-like_sf"/>
</dbReference>
<reference evidence="1 2" key="1">
    <citation type="submission" date="2024-02" db="EMBL/GenBank/DDBJ databases">
        <title>Genome analysis and characterization of Microbaculum marinisediminis sp. nov., isolated from marine sediment.</title>
        <authorList>
            <person name="Du Z.-J."/>
            <person name="Ye Y.-Q."/>
            <person name="Zhang Z.-R."/>
            <person name="Yuan S.-M."/>
            <person name="Zhang X.-Y."/>
        </authorList>
    </citation>
    <scope>NUCLEOTIDE SEQUENCE [LARGE SCALE GENOMIC DNA]</scope>
    <source>
        <strain evidence="1 2">SDUM1044001</strain>
    </source>
</reference>
<gene>
    <name evidence="1" type="ORF">V3328_07850</name>
</gene>
<dbReference type="Pfam" id="PF04237">
    <property type="entry name" value="YjbR"/>
    <property type="match status" value="1"/>
</dbReference>
<dbReference type="Gene3D" id="3.90.1150.30">
    <property type="match status" value="1"/>
</dbReference>
<dbReference type="SUPFAM" id="SSF142906">
    <property type="entry name" value="YjbR-like"/>
    <property type="match status" value="1"/>
</dbReference>
<keyword evidence="1" id="KW-0238">DNA-binding</keyword>
<sequence>MTYDEFNAFCRALPATTHVVQWGGAQVWKVGGKVFAIGGWADGAPAYTFKVSPLSFEILKEQPGLRPAPYLASRGMKWIQHHAAPGLTDEELMQYIAQSHRIVSLGLTKKLQRELGLPSS</sequence>
<dbReference type="Proteomes" id="UP001378188">
    <property type="component" value="Unassembled WGS sequence"/>
</dbReference>
<dbReference type="RefSeq" id="WP_340329082.1">
    <property type="nucleotide sequence ID" value="NZ_JAZHOF010000003.1"/>
</dbReference>
<keyword evidence="2" id="KW-1185">Reference proteome</keyword>
<evidence type="ECO:0000313" key="1">
    <source>
        <dbReference type="EMBL" id="MEJ8571380.1"/>
    </source>
</evidence>
<dbReference type="EMBL" id="JAZHOF010000003">
    <property type="protein sequence ID" value="MEJ8571380.1"/>
    <property type="molecule type" value="Genomic_DNA"/>
</dbReference>
<dbReference type="AlphaFoldDB" id="A0AAW9RR51"/>
<protein>
    <submittedName>
        <fullName evidence="1">MmcQ/YjbR family DNA-binding protein</fullName>
    </submittedName>
</protein>
<name>A0AAW9RR51_9HYPH</name>
<dbReference type="PANTHER" id="PTHR35145:SF1">
    <property type="entry name" value="CYTOPLASMIC PROTEIN"/>
    <property type="match status" value="1"/>
</dbReference>
<dbReference type="InterPro" id="IPR007351">
    <property type="entry name" value="YjbR"/>
</dbReference>
<dbReference type="InterPro" id="IPR058532">
    <property type="entry name" value="YjbR/MT2646/Rv2570-like"/>
</dbReference>
<accession>A0AAW9RR51</accession>
<proteinExistence type="predicted"/>